<accession>A0A444G8F3</accession>
<organism evidence="1 2">
    <name type="scientific">Ensete ventricosum</name>
    <name type="common">Abyssinian banana</name>
    <name type="synonym">Musa ensete</name>
    <dbReference type="NCBI Taxonomy" id="4639"/>
    <lineage>
        <taxon>Eukaryota</taxon>
        <taxon>Viridiplantae</taxon>
        <taxon>Streptophyta</taxon>
        <taxon>Embryophyta</taxon>
        <taxon>Tracheophyta</taxon>
        <taxon>Spermatophyta</taxon>
        <taxon>Magnoliopsida</taxon>
        <taxon>Liliopsida</taxon>
        <taxon>Zingiberales</taxon>
        <taxon>Musaceae</taxon>
        <taxon>Ensete</taxon>
    </lineage>
</organism>
<comment type="caution">
    <text evidence="1">The sequence shown here is derived from an EMBL/GenBank/DDBJ whole genome shotgun (WGS) entry which is preliminary data.</text>
</comment>
<dbReference type="Gene3D" id="3.40.50.620">
    <property type="entry name" value="HUPs"/>
    <property type="match status" value="1"/>
</dbReference>
<dbReference type="Proteomes" id="UP000287651">
    <property type="component" value="Unassembled WGS sequence"/>
</dbReference>
<protein>
    <submittedName>
        <fullName evidence="1">Uncharacterized protein</fullName>
    </submittedName>
</protein>
<evidence type="ECO:0000313" key="1">
    <source>
        <dbReference type="EMBL" id="RRT61487.1"/>
    </source>
</evidence>
<gene>
    <name evidence="1" type="ORF">B296_00038232</name>
</gene>
<dbReference type="InterPro" id="IPR014729">
    <property type="entry name" value="Rossmann-like_a/b/a_fold"/>
</dbReference>
<dbReference type="SUPFAM" id="SSF52402">
    <property type="entry name" value="Adenine nucleotide alpha hydrolases-like"/>
    <property type="match status" value="1"/>
</dbReference>
<proteinExistence type="predicted"/>
<reference evidence="1 2" key="1">
    <citation type="journal article" date="2014" name="Agronomy (Basel)">
        <title>A Draft Genome Sequence for Ensete ventricosum, the Drought-Tolerant Tree Against Hunger.</title>
        <authorList>
            <person name="Harrison J."/>
            <person name="Moore K.A."/>
            <person name="Paszkiewicz K."/>
            <person name="Jones T."/>
            <person name="Grant M."/>
            <person name="Ambacheew D."/>
            <person name="Muzemil S."/>
            <person name="Studholme D.J."/>
        </authorList>
    </citation>
    <scope>NUCLEOTIDE SEQUENCE [LARGE SCALE GENOMIC DNA]</scope>
</reference>
<name>A0A444G8F3_ENSVE</name>
<dbReference type="EMBL" id="AMZH03007366">
    <property type="protein sequence ID" value="RRT61487.1"/>
    <property type="molecule type" value="Genomic_DNA"/>
</dbReference>
<sequence length="78" mass="8696">MKIYWGDAREKICEAIDSIPLSCLIIGNRGHGGIKRLTSSPFATDVLSKGEPFFMLRLNCRKIVLTASTLFTVSFMND</sequence>
<dbReference type="AlphaFoldDB" id="A0A444G8F3"/>
<dbReference type="PANTHER" id="PTHR46100">
    <property type="entry name" value="IMP2'P"/>
    <property type="match status" value="1"/>
</dbReference>
<dbReference type="PANTHER" id="PTHR46100:SF4">
    <property type="entry name" value="USPA DOMAIN-CONTAINING PROTEIN"/>
    <property type="match status" value="1"/>
</dbReference>
<evidence type="ECO:0000313" key="2">
    <source>
        <dbReference type="Proteomes" id="UP000287651"/>
    </source>
</evidence>